<reference evidence="2" key="1">
    <citation type="journal article" date="2019" name="Int. J. Syst. Evol. Microbiol.">
        <title>The Global Catalogue of Microorganisms (GCM) 10K type strain sequencing project: providing services to taxonomists for standard genome sequencing and annotation.</title>
        <authorList>
            <consortium name="The Broad Institute Genomics Platform"/>
            <consortium name="The Broad Institute Genome Sequencing Center for Infectious Disease"/>
            <person name="Wu L."/>
            <person name="Ma J."/>
        </authorList>
    </citation>
    <scope>NUCLEOTIDE SEQUENCE [LARGE SCALE GENOMIC DNA]</scope>
    <source>
        <strain evidence="2">CCUG 55995</strain>
    </source>
</reference>
<evidence type="ECO:0000313" key="1">
    <source>
        <dbReference type="EMBL" id="MFC4640201.1"/>
    </source>
</evidence>
<dbReference type="EMBL" id="JBHSEI010000015">
    <property type="protein sequence ID" value="MFC4640201.1"/>
    <property type="molecule type" value="Genomic_DNA"/>
</dbReference>
<protein>
    <submittedName>
        <fullName evidence="1">Uncharacterized protein</fullName>
    </submittedName>
</protein>
<accession>A0ABV9IF25</accession>
<proteinExistence type="predicted"/>
<gene>
    <name evidence="1" type="ORF">ACFO0D_17875</name>
</gene>
<evidence type="ECO:0000313" key="2">
    <source>
        <dbReference type="Proteomes" id="UP001595952"/>
    </source>
</evidence>
<name>A0ABV9IF25_9DEIO</name>
<sequence length="67" mass="6914">MVGLDLQVQLMDRPGPQLINTAVGLESSPEAAILAAAHAWLAGMHDVVTQVLGGAAPQLTWRGPQGS</sequence>
<comment type="caution">
    <text evidence="1">The sequence shown here is derived from an EMBL/GenBank/DDBJ whole genome shotgun (WGS) entry which is preliminary data.</text>
</comment>
<keyword evidence="2" id="KW-1185">Reference proteome</keyword>
<dbReference type="RefSeq" id="WP_380063186.1">
    <property type="nucleotide sequence ID" value="NZ_JBHSEI010000015.1"/>
</dbReference>
<dbReference type="Proteomes" id="UP001595952">
    <property type="component" value="Unassembled WGS sequence"/>
</dbReference>
<organism evidence="1 2">
    <name type="scientific">Deinococcus hohokamensis</name>
    <dbReference type="NCBI Taxonomy" id="309883"/>
    <lineage>
        <taxon>Bacteria</taxon>
        <taxon>Thermotogati</taxon>
        <taxon>Deinococcota</taxon>
        <taxon>Deinococci</taxon>
        <taxon>Deinococcales</taxon>
        <taxon>Deinococcaceae</taxon>
        <taxon>Deinococcus</taxon>
    </lineage>
</organism>